<evidence type="ECO:0000313" key="3">
    <source>
        <dbReference type="Proteomes" id="UP000189475"/>
    </source>
</evidence>
<keyword evidence="2" id="KW-0012">Acyltransferase</keyword>
<proteinExistence type="predicted"/>
<dbReference type="CDD" id="cd04301">
    <property type="entry name" value="NAT_SF"/>
    <property type="match status" value="1"/>
</dbReference>
<accession>A0A1R4B515</accession>
<dbReference type="AlphaFoldDB" id="A0A1R4B515"/>
<dbReference type="InterPro" id="IPR000182">
    <property type="entry name" value="GNAT_dom"/>
</dbReference>
<dbReference type="STRING" id="1918946.VPAL9027_01987"/>
<dbReference type="Pfam" id="PF13302">
    <property type="entry name" value="Acetyltransf_3"/>
    <property type="match status" value="1"/>
</dbReference>
<feature type="domain" description="N-acetyltransferase" evidence="1">
    <location>
        <begin position="8"/>
        <end position="169"/>
    </location>
</feature>
<evidence type="ECO:0000259" key="1">
    <source>
        <dbReference type="PROSITE" id="PS51186"/>
    </source>
</evidence>
<sequence>MQLEIDDYYLRSLDVEDADTFYSWSRDREVTLYSLSAYAYPQSKSDIEKWLLSINSSAKNVSFGICNKNNDQLIGYAGLSSISTLNRSGEYFILIGEKEYWGKGVGTSITKVVTDYAIRTLGLHRVQLTACSLNQAAIKAYCKAGYQHEGVMRQSGFRNGEFVDKVLMSVLSTEWAAM</sequence>
<organism evidence="2 3">
    <name type="scientific">Vibrio palustris</name>
    <dbReference type="NCBI Taxonomy" id="1918946"/>
    <lineage>
        <taxon>Bacteria</taxon>
        <taxon>Pseudomonadati</taxon>
        <taxon>Pseudomonadota</taxon>
        <taxon>Gammaproteobacteria</taxon>
        <taxon>Vibrionales</taxon>
        <taxon>Vibrionaceae</taxon>
        <taxon>Vibrio</taxon>
    </lineage>
</organism>
<dbReference type="PROSITE" id="PS51186">
    <property type="entry name" value="GNAT"/>
    <property type="match status" value="1"/>
</dbReference>
<dbReference type="PANTHER" id="PTHR43415:SF3">
    <property type="entry name" value="GNAT-FAMILY ACETYLTRANSFERASE"/>
    <property type="match status" value="1"/>
</dbReference>
<dbReference type="EC" id="2.3.1.57" evidence="2"/>
<dbReference type="PANTHER" id="PTHR43415">
    <property type="entry name" value="SPERMIDINE N(1)-ACETYLTRANSFERASE"/>
    <property type="match status" value="1"/>
</dbReference>
<protein>
    <submittedName>
        <fullName evidence="2">Spermidine N(1)-acetyltransferase</fullName>
        <ecNumber evidence="2">2.3.1.57</ecNumber>
    </submittedName>
</protein>
<dbReference type="Proteomes" id="UP000189475">
    <property type="component" value="Unassembled WGS sequence"/>
</dbReference>
<evidence type="ECO:0000313" key="2">
    <source>
        <dbReference type="EMBL" id="SJL84007.1"/>
    </source>
</evidence>
<dbReference type="OrthoDB" id="9801656at2"/>
<keyword evidence="3" id="KW-1185">Reference proteome</keyword>
<dbReference type="Gene3D" id="3.40.630.30">
    <property type="match status" value="1"/>
</dbReference>
<dbReference type="InterPro" id="IPR016181">
    <property type="entry name" value="Acyl_CoA_acyltransferase"/>
</dbReference>
<dbReference type="RefSeq" id="WP_077314406.1">
    <property type="nucleotide sequence ID" value="NZ_AP024888.1"/>
</dbReference>
<dbReference type="SUPFAM" id="SSF55729">
    <property type="entry name" value="Acyl-CoA N-acyltransferases (Nat)"/>
    <property type="match status" value="1"/>
</dbReference>
<gene>
    <name evidence="2" type="primary">speG_1</name>
    <name evidence="2" type="ORF">VPAL9027_01987</name>
</gene>
<keyword evidence="2" id="KW-0808">Transferase</keyword>
<reference evidence="2 3" key="1">
    <citation type="submission" date="2017-02" db="EMBL/GenBank/DDBJ databases">
        <authorList>
            <person name="Peterson S.W."/>
        </authorList>
    </citation>
    <scope>NUCLEOTIDE SEQUENCE [LARGE SCALE GENOMIC DNA]</scope>
    <source>
        <strain evidence="2 3">CECT 9027</strain>
    </source>
</reference>
<dbReference type="GO" id="GO:0004145">
    <property type="term" value="F:diamine N-acetyltransferase activity"/>
    <property type="evidence" value="ECO:0007669"/>
    <property type="project" value="UniProtKB-EC"/>
</dbReference>
<name>A0A1R4B515_9VIBR</name>
<dbReference type="EMBL" id="FUFT01000005">
    <property type="protein sequence ID" value="SJL84007.1"/>
    <property type="molecule type" value="Genomic_DNA"/>
</dbReference>